<evidence type="ECO:0000313" key="1">
    <source>
        <dbReference type="EMBL" id="GEU71025.1"/>
    </source>
</evidence>
<reference evidence="1" key="1">
    <citation type="journal article" date="2019" name="Sci. Rep.">
        <title>Draft genome of Tanacetum cinerariifolium, the natural source of mosquito coil.</title>
        <authorList>
            <person name="Yamashiro T."/>
            <person name="Shiraishi A."/>
            <person name="Satake H."/>
            <person name="Nakayama K."/>
        </authorList>
    </citation>
    <scope>NUCLEOTIDE SEQUENCE</scope>
</reference>
<protein>
    <submittedName>
        <fullName evidence="1">Uncharacterized protein</fullName>
    </submittedName>
</protein>
<dbReference type="EMBL" id="BKCJ010006227">
    <property type="protein sequence ID" value="GEU71025.1"/>
    <property type="molecule type" value="Genomic_DNA"/>
</dbReference>
<organism evidence="1">
    <name type="scientific">Tanacetum cinerariifolium</name>
    <name type="common">Dalmatian daisy</name>
    <name type="synonym">Chrysanthemum cinerariifolium</name>
    <dbReference type="NCBI Taxonomy" id="118510"/>
    <lineage>
        <taxon>Eukaryota</taxon>
        <taxon>Viridiplantae</taxon>
        <taxon>Streptophyta</taxon>
        <taxon>Embryophyta</taxon>
        <taxon>Tracheophyta</taxon>
        <taxon>Spermatophyta</taxon>
        <taxon>Magnoliopsida</taxon>
        <taxon>eudicotyledons</taxon>
        <taxon>Gunneridae</taxon>
        <taxon>Pentapetalae</taxon>
        <taxon>asterids</taxon>
        <taxon>campanulids</taxon>
        <taxon>Asterales</taxon>
        <taxon>Asteraceae</taxon>
        <taxon>Asteroideae</taxon>
        <taxon>Anthemideae</taxon>
        <taxon>Anthemidinae</taxon>
        <taxon>Tanacetum</taxon>
    </lineage>
</organism>
<sequence length="275" mass="31320">MMIKPDHQDPNALDNTKPWRRYCSHKFIMNFWNEMVATEIMGCGEGIDGMLRINLCEAGTNEEIFTSIGLYHVEELDEEGFDMYFQGGLRSDEHFNAQEHQNGYANVAGLIARWMKRKRAGTQSESLIYCGQFIMKLSRKARVLSDEVIRSLSAPIYCRDLDTMTLRELIDSESRLIPKALQSNIPRVAISKDQRASMDLTTDMDMLNRNMISIISSTHRNNSSRRMMSSVEMTRVGCVTVIIIPEEDIQIKGGEGVVLLIVIPVKLVFGSRKFL</sequence>
<name>A0A6L2MFP3_TANCI</name>
<gene>
    <name evidence="1" type="ORF">Tci_043003</name>
</gene>
<dbReference type="AlphaFoldDB" id="A0A6L2MFP3"/>
<proteinExistence type="predicted"/>
<accession>A0A6L2MFP3</accession>
<comment type="caution">
    <text evidence="1">The sequence shown here is derived from an EMBL/GenBank/DDBJ whole genome shotgun (WGS) entry which is preliminary data.</text>
</comment>